<dbReference type="SMART" id="SM00354">
    <property type="entry name" value="HTH_LACI"/>
    <property type="match status" value="1"/>
</dbReference>
<dbReference type="PANTHER" id="PTHR30146:SF109">
    <property type="entry name" value="HTH-TYPE TRANSCRIPTIONAL REGULATOR GALS"/>
    <property type="match status" value="1"/>
</dbReference>
<evidence type="ECO:0000313" key="1">
    <source>
        <dbReference type="EMBL" id="OCL37130.1"/>
    </source>
</evidence>
<dbReference type="Proteomes" id="UP000093501">
    <property type="component" value="Unassembled WGS sequence"/>
</dbReference>
<comment type="caution">
    <text evidence="1">The sequence shown here is derived from an EMBL/GenBank/DDBJ whole genome shotgun (WGS) entry which is preliminary data.</text>
</comment>
<dbReference type="PROSITE" id="PS50932">
    <property type="entry name" value="HTH_LACI_2"/>
    <property type="match status" value="1"/>
</dbReference>
<dbReference type="GO" id="GO:0000976">
    <property type="term" value="F:transcription cis-regulatory region binding"/>
    <property type="evidence" value="ECO:0007669"/>
    <property type="project" value="TreeGrafter"/>
</dbReference>
<gene>
    <name evidence="1" type="ORF">BCR15_11760</name>
</gene>
<dbReference type="SUPFAM" id="SSF47413">
    <property type="entry name" value="lambda repressor-like DNA-binding domains"/>
    <property type="match status" value="1"/>
</dbReference>
<dbReference type="Gene3D" id="3.40.50.2300">
    <property type="match status" value="2"/>
</dbReference>
<dbReference type="EMBL" id="MBQD01000002">
    <property type="protein sequence ID" value="OCL37130.1"/>
    <property type="molecule type" value="Genomic_DNA"/>
</dbReference>
<keyword evidence="2" id="KW-1185">Reference proteome</keyword>
<sequence length="335" mass="35788">MSPRRRPVRPTIYDVAREAGVSKSLVSLVLNGSSLVAEPKRQAVQDAIAKLGYRRSQAASALAADRTRTVGLVIDDFQNPSFVELLRGLRAAVGPQGFHVAIREHYRDGDTFVNAIDGFLDSQVDALVVAAEPGRDLPTLGVPTVLEGTRLHRIDDADTVESDQRHGVDQLMEHLRSAGHRRIGHVTGAGGAAAVRLQAYLEAVEAQGEAARFAGESNETNEDGGYAGAVELLRRHPDVTAVFAANDTMALGTRAALREAGREVPRDVALIGYDNSHLARSRFLDLTTVDSHAYDAGVACGEAILRRLAEPDLPPASVVVPSTLVVRSSSATVVR</sequence>
<proteinExistence type="predicted"/>
<accession>A0A1C0AS71</accession>
<dbReference type="Pfam" id="PF00356">
    <property type="entry name" value="LacI"/>
    <property type="match status" value="1"/>
</dbReference>
<dbReference type="Pfam" id="PF13377">
    <property type="entry name" value="Peripla_BP_3"/>
    <property type="match status" value="1"/>
</dbReference>
<dbReference type="GO" id="GO:0003700">
    <property type="term" value="F:DNA-binding transcription factor activity"/>
    <property type="evidence" value="ECO:0007669"/>
    <property type="project" value="TreeGrafter"/>
</dbReference>
<dbReference type="RefSeq" id="WP_068749572.1">
    <property type="nucleotide sequence ID" value="NZ_LR214441.1"/>
</dbReference>
<dbReference type="InterPro" id="IPR046335">
    <property type="entry name" value="LacI/GalR-like_sensor"/>
</dbReference>
<evidence type="ECO:0000313" key="2">
    <source>
        <dbReference type="Proteomes" id="UP000093501"/>
    </source>
</evidence>
<dbReference type="AlphaFoldDB" id="A0A1C0AS71"/>
<dbReference type="SUPFAM" id="SSF53822">
    <property type="entry name" value="Periplasmic binding protein-like I"/>
    <property type="match status" value="1"/>
</dbReference>
<dbReference type="CDD" id="cd06267">
    <property type="entry name" value="PBP1_LacI_sugar_binding-like"/>
    <property type="match status" value="1"/>
</dbReference>
<protein>
    <submittedName>
        <fullName evidence="1">Uncharacterized protein</fullName>
    </submittedName>
</protein>
<dbReference type="InterPro" id="IPR028082">
    <property type="entry name" value="Peripla_BP_I"/>
</dbReference>
<dbReference type="Gene3D" id="1.10.260.40">
    <property type="entry name" value="lambda repressor-like DNA-binding domains"/>
    <property type="match status" value="1"/>
</dbReference>
<dbReference type="InterPro" id="IPR010982">
    <property type="entry name" value="Lambda_DNA-bd_dom_sf"/>
</dbReference>
<dbReference type="PANTHER" id="PTHR30146">
    <property type="entry name" value="LACI-RELATED TRANSCRIPTIONAL REPRESSOR"/>
    <property type="match status" value="1"/>
</dbReference>
<reference evidence="2" key="1">
    <citation type="submission" date="2016-07" db="EMBL/GenBank/DDBJ databases">
        <authorList>
            <person name="Florea S."/>
            <person name="Webb J.S."/>
            <person name="Jaromczyk J."/>
            <person name="Schardl C.L."/>
        </authorList>
    </citation>
    <scope>NUCLEOTIDE SEQUENCE [LARGE SCALE GENOMIC DNA]</scope>
    <source>
        <strain evidence="2">IPBSL-7</strain>
    </source>
</reference>
<dbReference type="InterPro" id="IPR000843">
    <property type="entry name" value="HTH_LacI"/>
</dbReference>
<organism evidence="1 2">
    <name type="scientific">Tessaracoccus lapidicaptus</name>
    <dbReference type="NCBI Taxonomy" id="1427523"/>
    <lineage>
        <taxon>Bacteria</taxon>
        <taxon>Bacillati</taxon>
        <taxon>Actinomycetota</taxon>
        <taxon>Actinomycetes</taxon>
        <taxon>Propionibacteriales</taxon>
        <taxon>Propionibacteriaceae</taxon>
        <taxon>Tessaracoccus</taxon>
    </lineage>
</organism>
<dbReference type="CDD" id="cd01392">
    <property type="entry name" value="HTH_LacI"/>
    <property type="match status" value="1"/>
</dbReference>
<name>A0A1C0AS71_9ACTN</name>